<dbReference type="EMBL" id="FQZI01000002">
    <property type="protein sequence ID" value="SHI75204.1"/>
    <property type="molecule type" value="Genomic_DNA"/>
</dbReference>
<dbReference type="GO" id="GO:0051301">
    <property type="term" value="P:cell division"/>
    <property type="evidence" value="ECO:0007669"/>
    <property type="project" value="UniProtKB-KW"/>
</dbReference>
<keyword evidence="1" id="KW-0812">Transmembrane</keyword>
<evidence type="ECO:0000256" key="1">
    <source>
        <dbReference type="SAM" id="Phobius"/>
    </source>
</evidence>
<reference evidence="3" key="1">
    <citation type="submission" date="2016-11" db="EMBL/GenBank/DDBJ databases">
        <authorList>
            <person name="Varghese N."/>
            <person name="Submissions S."/>
        </authorList>
    </citation>
    <scope>NUCLEOTIDE SEQUENCE [LARGE SCALE GENOMIC DNA]</scope>
    <source>
        <strain evidence="3">DSM 18829</strain>
    </source>
</reference>
<dbReference type="OrthoDB" id="1466667at2"/>
<gene>
    <name evidence="2" type="ORF">SAMN05444363_1569</name>
</gene>
<dbReference type="STRING" id="415425.SAMN05444363_1569"/>
<dbReference type="Proteomes" id="UP000184488">
    <property type="component" value="Unassembled WGS sequence"/>
</dbReference>
<keyword evidence="1" id="KW-0472">Membrane</keyword>
<keyword evidence="1" id="KW-1133">Transmembrane helix</keyword>
<sequence length="241" mass="27950">MRKNWLINIQLIAIFGVVVFLYSFTSKRNEMRKISKPDIEFVNSESPFVTHEMVNKLLIENFGGTSSIKKEQVDLKRIEQTINKHSMIDNSEVYVSVDGKLKTIVKQKTPIARVFNDNSSFYIDYKGDRMPLSNNFSARVPLIYGDVDKALDKNFVALLKKVYSDDFLKKNIIGMTINDDGSIVMKNRNYSYDIIFGRTIHMDRKFDNYKAFFQKAVQDTLISSYSKINLKFTKQVVCTKE</sequence>
<organism evidence="2 3">
    <name type="scientific">Flavobacterium terrae</name>
    <dbReference type="NCBI Taxonomy" id="415425"/>
    <lineage>
        <taxon>Bacteria</taxon>
        <taxon>Pseudomonadati</taxon>
        <taxon>Bacteroidota</taxon>
        <taxon>Flavobacteriia</taxon>
        <taxon>Flavobacteriales</taxon>
        <taxon>Flavobacteriaceae</taxon>
        <taxon>Flavobacterium</taxon>
    </lineage>
</organism>
<keyword evidence="3" id="KW-1185">Reference proteome</keyword>
<name>A0A1M6DPL2_9FLAO</name>
<feature type="transmembrane region" description="Helical" evidence="1">
    <location>
        <begin position="6"/>
        <end position="24"/>
    </location>
</feature>
<dbReference type="AlphaFoldDB" id="A0A1M6DPL2"/>
<accession>A0A1M6DPL2</accession>
<proteinExistence type="predicted"/>
<protein>
    <submittedName>
        <fullName evidence="2">Cell division protein FtsQ</fullName>
    </submittedName>
</protein>
<evidence type="ECO:0000313" key="2">
    <source>
        <dbReference type="EMBL" id="SHI75204.1"/>
    </source>
</evidence>
<keyword evidence="2" id="KW-0132">Cell division</keyword>
<evidence type="ECO:0000313" key="3">
    <source>
        <dbReference type="Proteomes" id="UP000184488"/>
    </source>
</evidence>
<dbReference type="RefSeq" id="WP_073310151.1">
    <property type="nucleotide sequence ID" value="NZ_FQZI01000002.1"/>
</dbReference>
<keyword evidence="2" id="KW-0131">Cell cycle</keyword>